<evidence type="ECO:0000313" key="4">
    <source>
        <dbReference type="EMBL" id="KAA8493926.1"/>
    </source>
</evidence>
<keyword evidence="3" id="KW-0934">Plastid</keyword>
<dbReference type="Gene3D" id="1.10.3460.10">
    <property type="entry name" value="Chlorophyll a/b binding protein domain"/>
    <property type="match status" value="1"/>
</dbReference>
<keyword evidence="2" id="KW-0150">Chloroplast</keyword>
<dbReference type="GO" id="GO:0009507">
    <property type="term" value="C:chloroplast"/>
    <property type="evidence" value="ECO:0007669"/>
    <property type="project" value="UniProtKB-SubCell"/>
</dbReference>
<reference evidence="5" key="1">
    <citation type="journal article" date="2019" name="Nat. Commun.">
        <title>Expansion of phycobilisome linker gene families in mesophilic red algae.</title>
        <authorList>
            <person name="Lee J."/>
            <person name="Kim D."/>
            <person name="Bhattacharya D."/>
            <person name="Yoon H.S."/>
        </authorList>
    </citation>
    <scope>NUCLEOTIDE SEQUENCE [LARGE SCALE GENOMIC DNA]</scope>
    <source>
        <strain evidence="5">CCMP 1328</strain>
    </source>
</reference>
<proteinExistence type="predicted"/>
<gene>
    <name evidence="4" type="ORF">FVE85_3901</name>
</gene>
<organism evidence="4 5">
    <name type="scientific">Porphyridium purpureum</name>
    <name type="common">Red alga</name>
    <name type="synonym">Porphyridium cruentum</name>
    <dbReference type="NCBI Taxonomy" id="35688"/>
    <lineage>
        <taxon>Eukaryota</taxon>
        <taxon>Rhodophyta</taxon>
        <taxon>Bangiophyceae</taxon>
        <taxon>Porphyridiales</taxon>
        <taxon>Porphyridiaceae</taxon>
        <taxon>Porphyridium</taxon>
    </lineage>
</organism>
<comment type="subcellular location">
    <subcellularLocation>
        <location evidence="1">Plastid</location>
        <location evidence="1">Chloroplast</location>
    </subcellularLocation>
</comment>
<evidence type="ECO:0000313" key="5">
    <source>
        <dbReference type="Proteomes" id="UP000324585"/>
    </source>
</evidence>
<name>A0A5J4YRK4_PORPP</name>
<dbReference type="AlphaFoldDB" id="A0A5J4YRK4"/>
<accession>A0A5J4YRK4</accession>
<evidence type="ECO:0000256" key="2">
    <source>
        <dbReference type="ARBA" id="ARBA00022528"/>
    </source>
</evidence>
<dbReference type="Pfam" id="PF00504">
    <property type="entry name" value="Chloroa_b-bind"/>
    <property type="match status" value="1"/>
</dbReference>
<comment type="caution">
    <text evidence="4">The sequence shown here is derived from an EMBL/GenBank/DDBJ whole genome shotgun (WGS) entry which is preliminary data.</text>
</comment>
<dbReference type="SUPFAM" id="SSF103511">
    <property type="entry name" value="Chlorophyll a-b binding protein"/>
    <property type="match status" value="1"/>
</dbReference>
<dbReference type="Proteomes" id="UP000324585">
    <property type="component" value="Unassembled WGS sequence"/>
</dbReference>
<evidence type="ECO:0000256" key="3">
    <source>
        <dbReference type="ARBA" id="ARBA00022640"/>
    </source>
</evidence>
<protein>
    <submittedName>
        <fullName evidence="4">Uncharacterized protein</fullName>
    </submittedName>
</protein>
<keyword evidence="5" id="KW-1185">Reference proteome</keyword>
<dbReference type="InterPro" id="IPR022796">
    <property type="entry name" value="Chloroa_b-bind"/>
</dbReference>
<sequence length="129" mass="13902">MAQSLEVVHGLAPAAFIQAGQSAVMGRSHAVRRAMTLHSGSRHARTAHAELSRSVVSSRGRRAAPLHMSADDDELPKFGWTHGAEILNGRIAMLAFLLGCLTQAINADHPTFLEQIMAIPAFVESLPHF</sequence>
<evidence type="ECO:0000256" key="1">
    <source>
        <dbReference type="ARBA" id="ARBA00004229"/>
    </source>
</evidence>
<dbReference type="EMBL" id="VRMN01000005">
    <property type="protein sequence ID" value="KAA8493926.1"/>
    <property type="molecule type" value="Genomic_DNA"/>
</dbReference>